<keyword evidence="15 19" id="KW-0472">Membrane</keyword>
<reference evidence="30 31" key="5">
    <citation type="submission" date="2018-08" db="EMBL/GenBank/DDBJ databases">
        <title>A genome reference for cultivated species of the human gut microbiota.</title>
        <authorList>
            <person name="Zou Y."/>
            <person name="Xue W."/>
            <person name="Luo G."/>
        </authorList>
    </citation>
    <scope>NUCLEOTIDE SEQUENCE [LARGE SCALE GENOMIC DNA]</scope>
    <source>
        <strain evidence="25 31">AF29-11BH</strain>
        <strain evidence="24 30">AF31-14AC</strain>
    </source>
</reference>
<evidence type="ECO:0000256" key="15">
    <source>
        <dbReference type="ARBA" id="ARBA00023136"/>
    </source>
</evidence>
<dbReference type="RefSeq" id="WP_005923921.1">
    <property type="nucleotide sequence ID" value="NZ_CABKNH010000004.1"/>
</dbReference>
<evidence type="ECO:0000256" key="7">
    <source>
        <dbReference type="ARBA" id="ARBA00019373"/>
    </source>
</evidence>
<evidence type="ECO:0000256" key="13">
    <source>
        <dbReference type="ARBA" id="ARBA00022989"/>
    </source>
</evidence>
<evidence type="ECO:0000256" key="8">
    <source>
        <dbReference type="ARBA" id="ARBA00022475"/>
    </source>
</evidence>
<dbReference type="AlphaFoldDB" id="A0A173RQ25"/>
<evidence type="ECO:0000256" key="18">
    <source>
        <dbReference type="RuleBase" id="RU003938"/>
    </source>
</evidence>
<dbReference type="OrthoDB" id="9799199at2"/>
<feature type="transmembrane region" description="Helical" evidence="19">
    <location>
        <begin position="214"/>
        <end position="235"/>
    </location>
</feature>
<keyword evidence="8" id="KW-1003">Cell membrane</keyword>
<dbReference type="EMBL" id="NMTV01000065">
    <property type="protein sequence ID" value="PDX71870.1"/>
    <property type="molecule type" value="Genomic_DNA"/>
</dbReference>
<dbReference type="GO" id="GO:0005886">
    <property type="term" value="C:plasma membrane"/>
    <property type="evidence" value="ECO:0007669"/>
    <property type="project" value="UniProtKB-SubCell"/>
</dbReference>
<evidence type="ECO:0000313" key="20">
    <source>
        <dbReference type="EMBL" id="CUM80031.1"/>
    </source>
</evidence>
<dbReference type="InterPro" id="IPR000374">
    <property type="entry name" value="PC_trans"/>
</dbReference>
<sequence length="286" mass="31381">MKTRIITAIVGILVLIGVMFTFNTMVFNLVIAAITLIAIHEIYSALGFEKKDWLMYAVLVPYTLLVMLSSYSAMRKLVMPMSFVLVTFFAIYLVVRNGTISYQKASGLLVFSGIVIFCFYSFVLLKERLPVEKFGYDAVFFILLILCFAWGGDTCAYFAGRAFGKHKLCPVVSPKKTVEGAIGGVLGTMVFGVVATLIYSIAANRMEAFTRSNIGVSMYVIIALLGCIAAVLGIYGDLFASVVKRQCGIKDYGTIFPGHGGILDRFDSVMFIAPFVTMVITAVFYA</sequence>
<reference evidence="20 26" key="1">
    <citation type="submission" date="2015-09" db="EMBL/GenBank/DDBJ databases">
        <authorList>
            <consortium name="Pathogen Informatics"/>
        </authorList>
    </citation>
    <scope>NUCLEOTIDE SEQUENCE [LARGE SCALE GENOMIC DNA]</scope>
    <source>
        <strain evidence="20 26">2789STDY5834970</strain>
    </source>
</reference>
<comment type="similarity">
    <text evidence="5 18">Belongs to the CDS family.</text>
</comment>
<evidence type="ECO:0000313" key="26">
    <source>
        <dbReference type="Proteomes" id="UP000095649"/>
    </source>
</evidence>
<evidence type="ECO:0000256" key="10">
    <source>
        <dbReference type="ARBA" id="ARBA00022679"/>
    </source>
</evidence>
<evidence type="ECO:0000313" key="29">
    <source>
        <dbReference type="Proteomes" id="UP000250550"/>
    </source>
</evidence>
<evidence type="ECO:0000313" key="31">
    <source>
        <dbReference type="Proteomes" id="UP000260783"/>
    </source>
</evidence>
<organism evidence="20 26">
    <name type="scientific">Faecalibacterium prausnitzii</name>
    <dbReference type="NCBI Taxonomy" id="853"/>
    <lineage>
        <taxon>Bacteria</taxon>
        <taxon>Bacillati</taxon>
        <taxon>Bacillota</taxon>
        <taxon>Clostridia</taxon>
        <taxon>Eubacteriales</taxon>
        <taxon>Oscillospiraceae</taxon>
        <taxon>Faecalibacterium</taxon>
    </lineage>
</organism>
<feature type="transmembrane region" description="Helical" evidence="19">
    <location>
        <begin position="107"/>
        <end position="126"/>
    </location>
</feature>
<feature type="transmembrane region" description="Helical" evidence="19">
    <location>
        <begin position="53"/>
        <end position="71"/>
    </location>
</feature>
<keyword evidence="13 19" id="KW-1133">Transmembrane helix</keyword>
<evidence type="ECO:0000256" key="6">
    <source>
        <dbReference type="ARBA" id="ARBA00012487"/>
    </source>
</evidence>
<evidence type="ECO:0000256" key="3">
    <source>
        <dbReference type="ARBA" id="ARBA00005119"/>
    </source>
</evidence>
<evidence type="ECO:0000313" key="23">
    <source>
        <dbReference type="EMBL" id="RAW64462.1"/>
    </source>
</evidence>
<dbReference type="Pfam" id="PF01148">
    <property type="entry name" value="CTP_transf_1"/>
    <property type="match status" value="1"/>
</dbReference>
<evidence type="ECO:0000313" key="24">
    <source>
        <dbReference type="EMBL" id="RGB89835.1"/>
    </source>
</evidence>
<dbReference type="Proteomes" id="UP000220157">
    <property type="component" value="Unassembled WGS sequence"/>
</dbReference>
<dbReference type="PANTHER" id="PTHR46382">
    <property type="entry name" value="PHOSPHATIDATE CYTIDYLYLTRANSFERASE"/>
    <property type="match status" value="1"/>
</dbReference>
<dbReference type="Proteomes" id="UP000095649">
    <property type="component" value="Unassembled WGS sequence"/>
</dbReference>
<dbReference type="EMBL" id="NMTW01000045">
    <property type="protein sequence ID" value="PDX74919.1"/>
    <property type="molecule type" value="Genomic_DNA"/>
</dbReference>
<keyword evidence="9" id="KW-0444">Lipid biosynthesis</keyword>
<comment type="pathway">
    <text evidence="4">Lipid metabolism.</text>
</comment>
<evidence type="ECO:0000313" key="30">
    <source>
        <dbReference type="Proteomes" id="UP000260782"/>
    </source>
</evidence>
<evidence type="ECO:0000256" key="19">
    <source>
        <dbReference type="SAM" id="Phobius"/>
    </source>
</evidence>
<evidence type="ECO:0000256" key="14">
    <source>
        <dbReference type="ARBA" id="ARBA00023098"/>
    </source>
</evidence>
<dbReference type="GeneID" id="75068406"/>
<dbReference type="PANTHER" id="PTHR46382:SF1">
    <property type="entry name" value="PHOSPHATIDATE CYTIDYLYLTRANSFERASE"/>
    <property type="match status" value="1"/>
</dbReference>
<dbReference type="EMBL" id="PRLF01000014">
    <property type="protein sequence ID" value="RAW64462.1"/>
    <property type="molecule type" value="Genomic_DNA"/>
</dbReference>
<name>A0A173RQ25_9FIRM</name>
<dbReference type="GO" id="GO:0016024">
    <property type="term" value="P:CDP-diacylglycerol biosynthetic process"/>
    <property type="evidence" value="ECO:0007669"/>
    <property type="project" value="UniProtKB-UniPathway"/>
</dbReference>
<feature type="transmembrane region" description="Helical" evidence="19">
    <location>
        <begin position="77"/>
        <end position="95"/>
    </location>
</feature>
<evidence type="ECO:0000256" key="11">
    <source>
        <dbReference type="ARBA" id="ARBA00022692"/>
    </source>
</evidence>
<dbReference type="PROSITE" id="PS01315">
    <property type="entry name" value="CDS"/>
    <property type="match status" value="1"/>
</dbReference>
<dbReference type="UniPathway" id="UPA00557">
    <property type="reaction ID" value="UER00614"/>
</dbReference>
<evidence type="ECO:0000256" key="4">
    <source>
        <dbReference type="ARBA" id="ARBA00005189"/>
    </source>
</evidence>
<comment type="pathway">
    <text evidence="3 18">Phospholipid metabolism; CDP-diacylglycerol biosynthesis; CDP-diacylglycerol from sn-glycerol 3-phosphate: step 3/3.</text>
</comment>
<dbReference type="Proteomes" id="UP000260782">
    <property type="component" value="Unassembled WGS sequence"/>
</dbReference>
<evidence type="ECO:0000256" key="12">
    <source>
        <dbReference type="ARBA" id="ARBA00022695"/>
    </source>
</evidence>
<keyword evidence="14" id="KW-0443">Lipid metabolism</keyword>
<dbReference type="EC" id="2.7.7.41" evidence="6 18"/>
<evidence type="ECO:0000256" key="16">
    <source>
        <dbReference type="ARBA" id="ARBA00023209"/>
    </source>
</evidence>
<evidence type="ECO:0000313" key="21">
    <source>
        <dbReference type="EMBL" id="PDX71870.1"/>
    </source>
</evidence>
<reference evidence="21" key="3">
    <citation type="submission" date="2017-07" db="EMBL/GenBank/DDBJ databases">
        <authorList>
            <person name="Sun Z.S."/>
            <person name="Albrecht U."/>
            <person name="Echele G."/>
            <person name="Lee C.C."/>
        </authorList>
    </citation>
    <scope>NUCLEOTIDE SEQUENCE</scope>
    <source>
        <strain evidence="21">CNCM I 4546</strain>
        <strain evidence="22">CNCM I 4573</strain>
    </source>
</reference>
<evidence type="ECO:0000256" key="5">
    <source>
        <dbReference type="ARBA" id="ARBA00010185"/>
    </source>
</evidence>
<feature type="transmembrane region" description="Helical" evidence="19">
    <location>
        <begin position="138"/>
        <end position="159"/>
    </location>
</feature>
<gene>
    <name evidence="20" type="primary">cdsA</name>
    <name evidence="23" type="ORF">C4N21_10120</name>
    <name evidence="21" type="ORF">CGS55_11895</name>
    <name evidence="22" type="ORF">CGS56_12170</name>
    <name evidence="25" type="ORF">DWZ04_02485</name>
    <name evidence="24" type="ORF">DWZ25_02165</name>
    <name evidence="20" type="ORF">ERS852582_00604</name>
</gene>
<keyword evidence="11 18" id="KW-0812">Transmembrane</keyword>
<reference evidence="23 29" key="4">
    <citation type="submission" date="2018-02" db="EMBL/GenBank/DDBJ databases">
        <title>Complete genome sequencing of Faecalibacterium prausnitzii strains isolated from the human gut.</title>
        <authorList>
            <person name="Fitzgerald B.C."/>
            <person name="Shkoporov A.N."/>
            <person name="Ross P.R."/>
            <person name="Hill C."/>
        </authorList>
    </citation>
    <scope>NUCLEOTIDE SEQUENCE [LARGE SCALE GENOMIC DNA]</scope>
    <source>
        <strain evidence="23 29">APC924/119</strain>
    </source>
</reference>
<evidence type="ECO:0000313" key="27">
    <source>
        <dbReference type="Proteomes" id="UP000219901"/>
    </source>
</evidence>
<dbReference type="Proteomes" id="UP000260783">
    <property type="component" value="Unassembled WGS sequence"/>
</dbReference>
<keyword evidence="17" id="KW-1208">Phospholipid metabolism</keyword>
<keyword evidence="12 18" id="KW-0548">Nucleotidyltransferase</keyword>
<evidence type="ECO:0000256" key="2">
    <source>
        <dbReference type="ARBA" id="ARBA00004651"/>
    </source>
</evidence>
<evidence type="ECO:0000313" key="22">
    <source>
        <dbReference type="EMBL" id="PDX74919.1"/>
    </source>
</evidence>
<proteinExistence type="inferred from homology"/>
<evidence type="ECO:0000313" key="28">
    <source>
        <dbReference type="Proteomes" id="UP000220157"/>
    </source>
</evidence>
<protein>
    <recommendedName>
        <fullName evidence="7 18">Phosphatidate cytidylyltransferase</fullName>
        <ecNumber evidence="6 18">2.7.7.41</ecNumber>
    </recommendedName>
</protein>
<dbReference type="EMBL" id="QVEW01000002">
    <property type="protein sequence ID" value="RGC00775.1"/>
    <property type="molecule type" value="Genomic_DNA"/>
</dbReference>
<evidence type="ECO:0000313" key="25">
    <source>
        <dbReference type="EMBL" id="RGC00775.1"/>
    </source>
</evidence>
<feature type="transmembrane region" description="Helical" evidence="19">
    <location>
        <begin position="268"/>
        <end position="285"/>
    </location>
</feature>
<keyword evidence="16" id="KW-0594">Phospholipid biosynthesis</keyword>
<evidence type="ECO:0000256" key="17">
    <source>
        <dbReference type="ARBA" id="ARBA00023264"/>
    </source>
</evidence>
<evidence type="ECO:0000256" key="1">
    <source>
        <dbReference type="ARBA" id="ARBA00001698"/>
    </source>
</evidence>
<comment type="catalytic activity">
    <reaction evidence="1 18">
        <text>a 1,2-diacyl-sn-glycero-3-phosphate + CTP + H(+) = a CDP-1,2-diacyl-sn-glycerol + diphosphate</text>
        <dbReference type="Rhea" id="RHEA:16229"/>
        <dbReference type="ChEBI" id="CHEBI:15378"/>
        <dbReference type="ChEBI" id="CHEBI:33019"/>
        <dbReference type="ChEBI" id="CHEBI:37563"/>
        <dbReference type="ChEBI" id="CHEBI:58332"/>
        <dbReference type="ChEBI" id="CHEBI:58608"/>
        <dbReference type="EC" id="2.7.7.41"/>
    </reaction>
</comment>
<dbReference type="EMBL" id="CYXN01000002">
    <property type="protein sequence ID" value="CUM80031.1"/>
    <property type="molecule type" value="Genomic_DNA"/>
</dbReference>
<dbReference type="Proteomes" id="UP000250550">
    <property type="component" value="Unassembled WGS sequence"/>
</dbReference>
<dbReference type="Proteomes" id="UP000219901">
    <property type="component" value="Unassembled WGS sequence"/>
</dbReference>
<keyword evidence="10 18" id="KW-0808">Transferase</keyword>
<accession>A0A173RQ25</accession>
<dbReference type="GO" id="GO:0004605">
    <property type="term" value="F:phosphatidate cytidylyltransferase activity"/>
    <property type="evidence" value="ECO:0007669"/>
    <property type="project" value="UniProtKB-EC"/>
</dbReference>
<evidence type="ECO:0000256" key="9">
    <source>
        <dbReference type="ARBA" id="ARBA00022516"/>
    </source>
</evidence>
<reference evidence="27 28" key="2">
    <citation type="journal article" date="2017" name="Front. Microbiol.">
        <title>New Insights into the Diversity of the Genus Faecalibacterium.</title>
        <authorList>
            <person name="Benevides L."/>
            <person name="Burman S."/>
            <person name="Martin R."/>
            <person name="Robert V."/>
            <person name="Thomas M."/>
            <person name="Miquel S."/>
            <person name="Chain F."/>
            <person name="Sokol H."/>
            <person name="Bermudez-Humaran L.G."/>
            <person name="Morrison M."/>
            <person name="Langella P."/>
            <person name="Azevedo V.A."/>
            <person name="Chatel J.M."/>
            <person name="Soares S."/>
        </authorList>
    </citation>
    <scope>NUCLEOTIDE SEQUENCE [LARGE SCALE GENOMIC DNA]</scope>
    <source>
        <strain evidence="21 27">CNCM I 4546</strain>
        <strain evidence="22 28">CNCM I 4573</strain>
    </source>
</reference>
<dbReference type="EMBL" id="QVES01000002">
    <property type="protein sequence ID" value="RGB89835.1"/>
    <property type="molecule type" value="Genomic_DNA"/>
</dbReference>
<feature type="transmembrane region" description="Helical" evidence="19">
    <location>
        <begin position="5"/>
        <end position="22"/>
    </location>
</feature>
<feature type="transmembrane region" description="Helical" evidence="19">
    <location>
        <begin position="180"/>
        <end position="202"/>
    </location>
</feature>
<comment type="subcellular location">
    <subcellularLocation>
        <location evidence="2">Cell membrane</location>
        <topology evidence="2">Multi-pass membrane protein</topology>
    </subcellularLocation>
</comment>